<feature type="compositionally biased region" description="Basic and acidic residues" evidence="1">
    <location>
        <begin position="216"/>
        <end position="226"/>
    </location>
</feature>
<sequence length="532" mass="59294">MAFVGVISDLFSCGKPRRSQTRDETNPNSGEDASRVAVTSDPASGGDIRATAGSGSNNLHAQHETSAPHNALFDPFPKEEDANIIPAENNRPNDDITTNVRASSESNTVRDPEDVPKEAPRGRDERNNVGPSDGEVKGGKVWQIEQRFLVVTRPNTSDSAHLQDKTSEPQHQDDTRPAQAVTKDPEVQDTTPPPQSITEEDSDVERLEHPVAIQHADADSKSHEEDSVVTVSGSKEGPSAVASPESEIGDVEVVAEATRTQLLDLPAEIRSSIYDRMIEDAPIRMCRHDDPALAHSEDEPVRNHKRQFYNLTQVCQQLRREFLPVYEAKTEYIVDLWTQKANLVELASLKGSVMMDIDAACFDMAPIDLLPLIRYLARTRRMNCRFGSTEGVVFRSIESIVQQLNKLLPSNGNSQNWLTAVNGPMKRIDLHLFPHEDIRQYYRFRGAEPMLRIVYPAAATEGWMKQSHKSGGEYEAYLEKAGLDDLEMHVVVGHASRRTTNEGRMPLNWRLSYAGSRLSVEQAVRISGTWTR</sequence>
<name>A0A6A6ZJ33_9PLEO</name>
<dbReference type="InterPro" id="IPR001810">
    <property type="entry name" value="F-box_dom"/>
</dbReference>
<keyword evidence="4" id="KW-1185">Reference proteome</keyword>
<accession>A0A6A6ZJ33</accession>
<gene>
    <name evidence="3" type="ORF">CC86DRAFT_387205</name>
</gene>
<feature type="compositionally biased region" description="Basic and acidic residues" evidence="1">
    <location>
        <begin position="108"/>
        <end position="127"/>
    </location>
</feature>
<proteinExistence type="predicted"/>
<reference evidence="3" key="1">
    <citation type="journal article" date="2020" name="Stud. Mycol.">
        <title>101 Dothideomycetes genomes: a test case for predicting lifestyles and emergence of pathogens.</title>
        <authorList>
            <person name="Haridas S."/>
            <person name="Albert R."/>
            <person name="Binder M."/>
            <person name="Bloem J."/>
            <person name="Labutti K."/>
            <person name="Salamov A."/>
            <person name="Andreopoulos B."/>
            <person name="Baker S."/>
            <person name="Barry K."/>
            <person name="Bills G."/>
            <person name="Bluhm B."/>
            <person name="Cannon C."/>
            <person name="Castanera R."/>
            <person name="Culley D."/>
            <person name="Daum C."/>
            <person name="Ezra D."/>
            <person name="Gonzalez J."/>
            <person name="Henrissat B."/>
            <person name="Kuo A."/>
            <person name="Liang C."/>
            <person name="Lipzen A."/>
            <person name="Lutzoni F."/>
            <person name="Magnuson J."/>
            <person name="Mondo S."/>
            <person name="Nolan M."/>
            <person name="Ohm R."/>
            <person name="Pangilinan J."/>
            <person name="Park H.-J."/>
            <person name="Ramirez L."/>
            <person name="Alfaro M."/>
            <person name="Sun H."/>
            <person name="Tritt A."/>
            <person name="Yoshinaga Y."/>
            <person name="Zwiers L.-H."/>
            <person name="Turgeon B."/>
            <person name="Goodwin S."/>
            <person name="Spatafora J."/>
            <person name="Crous P."/>
            <person name="Grigoriev I."/>
        </authorList>
    </citation>
    <scope>NUCLEOTIDE SEQUENCE</scope>
    <source>
        <strain evidence="3">CBS 113818</strain>
    </source>
</reference>
<feature type="compositionally biased region" description="Polar residues" evidence="1">
    <location>
        <begin position="95"/>
        <end position="107"/>
    </location>
</feature>
<dbReference type="Pfam" id="PF13013">
    <property type="entry name" value="F-box-like_2"/>
    <property type="match status" value="1"/>
</dbReference>
<dbReference type="Proteomes" id="UP000799424">
    <property type="component" value="Unassembled WGS sequence"/>
</dbReference>
<dbReference type="AlphaFoldDB" id="A0A6A6ZJ33"/>
<evidence type="ECO:0000256" key="1">
    <source>
        <dbReference type="SAM" id="MobiDB-lite"/>
    </source>
</evidence>
<dbReference type="EMBL" id="MU006240">
    <property type="protein sequence ID" value="KAF2820753.1"/>
    <property type="molecule type" value="Genomic_DNA"/>
</dbReference>
<organism evidence="3 4">
    <name type="scientific">Ophiobolus disseminans</name>
    <dbReference type="NCBI Taxonomy" id="1469910"/>
    <lineage>
        <taxon>Eukaryota</taxon>
        <taxon>Fungi</taxon>
        <taxon>Dikarya</taxon>
        <taxon>Ascomycota</taxon>
        <taxon>Pezizomycotina</taxon>
        <taxon>Dothideomycetes</taxon>
        <taxon>Pleosporomycetidae</taxon>
        <taxon>Pleosporales</taxon>
        <taxon>Pleosporineae</taxon>
        <taxon>Phaeosphaeriaceae</taxon>
        <taxon>Ophiobolus</taxon>
    </lineage>
</organism>
<feature type="compositionally biased region" description="Polar residues" evidence="1">
    <location>
        <begin position="53"/>
        <end position="68"/>
    </location>
</feature>
<evidence type="ECO:0000313" key="3">
    <source>
        <dbReference type="EMBL" id="KAF2820753.1"/>
    </source>
</evidence>
<protein>
    <recommendedName>
        <fullName evidence="2">F-box domain-containing protein</fullName>
    </recommendedName>
</protein>
<feature type="compositionally biased region" description="Basic and acidic residues" evidence="1">
    <location>
        <begin position="161"/>
        <end position="176"/>
    </location>
</feature>
<evidence type="ECO:0000313" key="4">
    <source>
        <dbReference type="Proteomes" id="UP000799424"/>
    </source>
</evidence>
<feature type="region of interest" description="Disordered" evidence="1">
    <location>
        <begin position="12"/>
        <end position="247"/>
    </location>
</feature>
<dbReference type="OrthoDB" id="3788478at2759"/>
<feature type="domain" description="F-box" evidence="2">
    <location>
        <begin position="253"/>
        <end position="325"/>
    </location>
</feature>
<evidence type="ECO:0000259" key="2">
    <source>
        <dbReference type="Pfam" id="PF13013"/>
    </source>
</evidence>